<evidence type="ECO:0000256" key="3">
    <source>
        <dbReference type="ARBA" id="ARBA00022553"/>
    </source>
</evidence>
<dbReference type="PANTHER" id="PTHR24421:SF10">
    <property type="entry name" value="NITRATE_NITRITE SENSOR PROTEIN NARQ"/>
    <property type="match status" value="1"/>
</dbReference>
<comment type="catalytic activity">
    <reaction evidence="1">
        <text>ATP + protein L-histidine = ADP + protein N-phospho-L-histidine.</text>
        <dbReference type="EC" id="2.7.13.3"/>
    </reaction>
</comment>
<keyword evidence="13" id="KW-1185">Reference proteome</keyword>
<keyword evidence="9" id="KW-0175">Coiled coil</keyword>
<evidence type="ECO:0000259" key="11">
    <source>
        <dbReference type="Pfam" id="PF07730"/>
    </source>
</evidence>
<dbReference type="AlphaFoldDB" id="A0A542EUV0"/>
<accession>A0A542EUV0</accession>
<evidence type="ECO:0000256" key="6">
    <source>
        <dbReference type="ARBA" id="ARBA00022777"/>
    </source>
</evidence>
<organism evidence="12 13">
    <name type="scientific">Kribbella jejuensis</name>
    <dbReference type="NCBI Taxonomy" id="236068"/>
    <lineage>
        <taxon>Bacteria</taxon>
        <taxon>Bacillati</taxon>
        <taxon>Actinomycetota</taxon>
        <taxon>Actinomycetes</taxon>
        <taxon>Propionibacteriales</taxon>
        <taxon>Kribbellaceae</taxon>
        <taxon>Kribbella</taxon>
    </lineage>
</organism>
<evidence type="ECO:0000256" key="8">
    <source>
        <dbReference type="ARBA" id="ARBA00023012"/>
    </source>
</evidence>
<evidence type="ECO:0000256" key="5">
    <source>
        <dbReference type="ARBA" id="ARBA00022741"/>
    </source>
</evidence>
<keyword evidence="10" id="KW-1133">Transmembrane helix</keyword>
<name>A0A542EUV0_9ACTN</name>
<keyword evidence="4" id="KW-0808">Transferase</keyword>
<feature type="transmembrane region" description="Helical" evidence="10">
    <location>
        <begin position="97"/>
        <end position="121"/>
    </location>
</feature>
<evidence type="ECO:0000256" key="4">
    <source>
        <dbReference type="ARBA" id="ARBA00022679"/>
    </source>
</evidence>
<dbReference type="EC" id="2.7.13.3" evidence="2"/>
<evidence type="ECO:0000256" key="7">
    <source>
        <dbReference type="ARBA" id="ARBA00022840"/>
    </source>
</evidence>
<proteinExistence type="predicted"/>
<dbReference type="OrthoDB" id="3284289at2"/>
<keyword evidence="10" id="KW-0472">Membrane</keyword>
<reference evidence="12 13" key="1">
    <citation type="submission" date="2019-06" db="EMBL/GenBank/DDBJ databases">
        <title>Sequencing the genomes of 1000 actinobacteria strains.</title>
        <authorList>
            <person name="Klenk H.-P."/>
        </authorList>
    </citation>
    <scope>NUCLEOTIDE SEQUENCE [LARGE SCALE GENOMIC DNA]</scope>
    <source>
        <strain evidence="12 13">DSM 17305</strain>
    </source>
</reference>
<protein>
    <recommendedName>
        <fullName evidence="2">histidine kinase</fullName>
        <ecNumber evidence="2">2.7.13.3</ecNumber>
    </recommendedName>
</protein>
<keyword evidence="10" id="KW-0812">Transmembrane</keyword>
<evidence type="ECO:0000256" key="9">
    <source>
        <dbReference type="SAM" id="Coils"/>
    </source>
</evidence>
<dbReference type="InterPro" id="IPR011712">
    <property type="entry name" value="Sig_transdc_His_kin_sub3_dim/P"/>
</dbReference>
<dbReference type="Proteomes" id="UP000316298">
    <property type="component" value="Unassembled WGS sequence"/>
</dbReference>
<feature type="coiled-coil region" evidence="9">
    <location>
        <begin position="173"/>
        <end position="200"/>
    </location>
</feature>
<dbReference type="GO" id="GO:0005524">
    <property type="term" value="F:ATP binding"/>
    <property type="evidence" value="ECO:0007669"/>
    <property type="project" value="UniProtKB-KW"/>
</dbReference>
<evidence type="ECO:0000256" key="2">
    <source>
        <dbReference type="ARBA" id="ARBA00012438"/>
    </source>
</evidence>
<comment type="caution">
    <text evidence="12">The sequence shown here is derived from an EMBL/GenBank/DDBJ whole genome shotgun (WGS) entry which is preliminary data.</text>
</comment>
<sequence>MGEVFGAVFKGVRLRDWGIAGGLTLLGIVLMTENVQTSAAQVRNAIAEGSMVHAQSSHSLWMIPVFVAAALPVLWWRRSVLAVATVSVLVMAVHDLLFGWVTRCGAGLPLAFVIAFLGALAAQRTTRWFVCGLSVVLTVLVLVVDATTGPSAIVLALPIVCIVFGVGLAARRRTALNRELADREAELRQLRDERAALEVADDRARLSRQLDGLLQERLAGLTTEAESANGLAPAEAKAALESIESGSRQTLDDMREIVGLLRGDDLAIAPTPTVAHLDTLLARLRTSHSQLTVTGDPRALPATVELSAYRIVEHLVTALADAPIVVSVRFEADALEIRVNGRVGEAAALKAAVVRAKERAKLLGGSVDVKVSKGHAGAIAQLPVVG</sequence>
<dbReference type="Pfam" id="PF07730">
    <property type="entry name" value="HisKA_3"/>
    <property type="match status" value="1"/>
</dbReference>
<dbReference type="RefSeq" id="WP_141856910.1">
    <property type="nucleotide sequence ID" value="NZ_BAAAKA010000022.1"/>
</dbReference>
<dbReference type="Gene3D" id="1.20.5.1930">
    <property type="match status" value="1"/>
</dbReference>
<dbReference type="GO" id="GO:0000155">
    <property type="term" value="F:phosphorelay sensor kinase activity"/>
    <property type="evidence" value="ECO:0007669"/>
    <property type="project" value="InterPro"/>
</dbReference>
<feature type="transmembrane region" description="Helical" evidence="10">
    <location>
        <begin position="60"/>
        <end position="77"/>
    </location>
</feature>
<evidence type="ECO:0000313" key="13">
    <source>
        <dbReference type="Proteomes" id="UP000316298"/>
    </source>
</evidence>
<feature type="domain" description="Signal transduction histidine kinase subgroup 3 dimerisation and phosphoacceptor" evidence="11">
    <location>
        <begin position="203"/>
        <end position="265"/>
    </location>
</feature>
<keyword evidence="7" id="KW-0067">ATP-binding</keyword>
<dbReference type="GO" id="GO:0046983">
    <property type="term" value="F:protein dimerization activity"/>
    <property type="evidence" value="ECO:0007669"/>
    <property type="project" value="InterPro"/>
</dbReference>
<dbReference type="InterPro" id="IPR050482">
    <property type="entry name" value="Sensor_HK_TwoCompSys"/>
</dbReference>
<keyword evidence="3" id="KW-0597">Phosphoprotein</keyword>
<keyword evidence="8" id="KW-0902">Two-component regulatory system</keyword>
<dbReference type="PANTHER" id="PTHR24421">
    <property type="entry name" value="NITRATE/NITRITE SENSOR PROTEIN NARX-RELATED"/>
    <property type="match status" value="1"/>
</dbReference>
<evidence type="ECO:0000256" key="10">
    <source>
        <dbReference type="SAM" id="Phobius"/>
    </source>
</evidence>
<evidence type="ECO:0000313" key="12">
    <source>
        <dbReference type="EMBL" id="TQJ19132.1"/>
    </source>
</evidence>
<evidence type="ECO:0000256" key="1">
    <source>
        <dbReference type="ARBA" id="ARBA00000085"/>
    </source>
</evidence>
<keyword evidence="5" id="KW-0547">Nucleotide-binding</keyword>
<dbReference type="GO" id="GO:0016020">
    <property type="term" value="C:membrane"/>
    <property type="evidence" value="ECO:0007669"/>
    <property type="project" value="InterPro"/>
</dbReference>
<gene>
    <name evidence="12" type="ORF">FB475_3291</name>
</gene>
<keyword evidence="6 12" id="KW-0418">Kinase</keyword>
<feature type="transmembrane region" description="Helical" evidence="10">
    <location>
        <begin position="128"/>
        <end position="146"/>
    </location>
</feature>
<dbReference type="EMBL" id="VFMM01000001">
    <property type="protein sequence ID" value="TQJ19132.1"/>
    <property type="molecule type" value="Genomic_DNA"/>
</dbReference>
<dbReference type="Gene3D" id="3.30.565.10">
    <property type="entry name" value="Histidine kinase-like ATPase, C-terminal domain"/>
    <property type="match status" value="1"/>
</dbReference>
<feature type="transmembrane region" description="Helical" evidence="10">
    <location>
        <begin position="152"/>
        <end position="170"/>
    </location>
</feature>
<dbReference type="InterPro" id="IPR036890">
    <property type="entry name" value="HATPase_C_sf"/>
</dbReference>